<keyword evidence="2" id="KW-0862">Zinc</keyword>
<dbReference type="PANTHER" id="PTHR24202">
    <property type="entry name" value="E3 UBIQUITIN-PROTEIN LIGASE MIB2"/>
    <property type="match status" value="1"/>
</dbReference>
<feature type="region of interest" description="Disordered" evidence="4">
    <location>
        <begin position="20"/>
        <end position="86"/>
    </location>
</feature>
<organism evidence="6 7">
    <name type="scientific">Euphydryas editha</name>
    <name type="common">Edith's checkerspot</name>
    <dbReference type="NCBI Taxonomy" id="104508"/>
    <lineage>
        <taxon>Eukaryota</taxon>
        <taxon>Metazoa</taxon>
        <taxon>Ecdysozoa</taxon>
        <taxon>Arthropoda</taxon>
        <taxon>Hexapoda</taxon>
        <taxon>Insecta</taxon>
        <taxon>Pterygota</taxon>
        <taxon>Neoptera</taxon>
        <taxon>Endopterygota</taxon>
        <taxon>Lepidoptera</taxon>
        <taxon>Glossata</taxon>
        <taxon>Ditrysia</taxon>
        <taxon>Papilionoidea</taxon>
        <taxon>Nymphalidae</taxon>
        <taxon>Nymphalinae</taxon>
        <taxon>Euphydryas</taxon>
    </lineage>
</organism>
<dbReference type="GO" id="GO:0008270">
    <property type="term" value="F:zinc ion binding"/>
    <property type="evidence" value="ECO:0007669"/>
    <property type="project" value="UniProtKB-KW"/>
</dbReference>
<feature type="domain" description="RING-type" evidence="5">
    <location>
        <begin position="103"/>
        <end position="136"/>
    </location>
</feature>
<evidence type="ECO:0000256" key="3">
    <source>
        <dbReference type="PROSITE-ProRule" id="PRU00175"/>
    </source>
</evidence>
<dbReference type="FunFam" id="3.30.40.10:FF:000083">
    <property type="entry name" value="E3 ubiquitin-protein ligase MIB1 isoform X1"/>
    <property type="match status" value="1"/>
</dbReference>
<evidence type="ECO:0000313" key="7">
    <source>
        <dbReference type="Proteomes" id="UP001153954"/>
    </source>
</evidence>
<dbReference type="InterPro" id="IPR001841">
    <property type="entry name" value="Znf_RING"/>
</dbReference>
<comment type="caution">
    <text evidence="6">The sequence shown here is derived from an EMBL/GenBank/DDBJ whole genome shotgun (WGS) entry which is preliminary data.</text>
</comment>
<dbReference type="GO" id="GO:0007219">
    <property type="term" value="P:Notch signaling pathway"/>
    <property type="evidence" value="ECO:0007669"/>
    <property type="project" value="TreeGrafter"/>
</dbReference>
<dbReference type="Gene3D" id="3.30.40.10">
    <property type="entry name" value="Zinc/RING finger domain, C3HC4 (zinc finger)"/>
    <property type="match status" value="1"/>
</dbReference>
<dbReference type="EMBL" id="CAKOGL010000027">
    <property type="protein sequence ID" value="CAH2104529.1"/>
    <property type="molecule type" value="Genomic_DNA"/>
</dbReference>
<dbReference type="InterPro" id="IPR013083">
    <property type="entry name" value="Znf_RING/FYVE/PHD"/>
</dbReference>
<dbReference type="GO" id="GO:0005737">
    <property type="term" value="C:cytoplasm"/>
    <property type="evidence" value="ECO:0007669"/>
    <property type="project" value="TreeGrafter"/>
</dbReference>
<keyword evidence="1 3" id="KW-0479">Metal-binding</keyword>
<dbReference type="Pfam" id="PF13920">
    <property type="entry name" value="zf-C3HC4_3"/>
    <property type="match status" value="1"/>
</dbReference>
<dbReference type="PANTHER" id="PTHR24202:SF53">
    <property type="entry name" value="E3 UBIQUITIN-PROTEIN LIGASE MIB1"/>
    <property type="match status" value="1"/>
</dbReference>
<dbReference type="PROSITE" id="PS50089">
    <property type="entry name" value="ZF_RING_2"/>
    <property type="match status" value="1"/>
</dbReference>
<dbReference type="SMART" id="SM00184">
    <property type="entry name" value="RING"/>
    <property type="match status" value="1"/>
</dbReference>
<dbReference type="GO" id="GO:0006897">
    <property type="term" value="P:endocytosis"/>
    <property type="evidence" value="ECO:0007669"/>
    <property type="project" value="TreeGrafter"/>
</dbReference>
<dbReference type="AlphaFoldDB" id="A0AAU9V475"/>
<dbReference type="Proteomes" id="UP001153954">
    <property type="component" value="Unassembled WGS sequence"/>
</dbReference>
<proteinExistence type="predicted"/>
<name>A0AAU9V475_EUPED</name>
<keyword evidence="7" id="KW-1185">Reference proteome</keyword>
<accession>A0AAU9V475</accession>
<evidence type="ECO:0000256" key="4">
    <source>
        <dbReference type="SAM" id="MobiDB-lite"/>
    </source>
</evidence>
<evidence type="ECO:0000256" key="2">
    <source>
        <dbReference type="ARBA" id="ARBA00022833"/>
    </source>
</evidence>
<dbReference type="CDD" id="cd16727">
    <property type="entry name" value="RING-HC_MIB1_rpt3"/>
    <property type="match status" value="1"/>
</dbReference>
<evidence type="ECO:0000259" key="5">
    <source>
        <dbReference type="PROSITE" id="PS50089"/>
    </source>
</evidence>
<feature type="compositionally biased region" description="Low complexity" evidence="4">
    <location>
        <begin position="39"/>
        <end position="77"/>
    </location>
</feature>
<reference evidence="6" key="1">
    <citation type="submission" date="2022-03" db="EMBL/GenBank/DDBJ databases">
        <authorList>
            <person name="Tunstrom K."/>
        </authorList>
    </citation>
    <scope>NUCLEOTIDE SEQUENCE</scope>
</reference>
<evidence type="ECO:0000256" key="1">
    <source>
        <dbReference type="ARBA" id="ARBA00022771"/>
    </source>
</evidence>
<keyword evidence="1 3" id="KW-0863">Zinc-finger</keyword>
<sequence>MPLAAGEGGSNLALVQVNKGQPAPAPAAPHLLNNGSRSAPAPAAAHPAHPAHPAHSAPAAHAAYPAHPAHPTHATPAAPAPPAAADVQKLQQQLQDIKEQTMCPICLDRLKNMIFLCGHGMCQMCGDRITVCPICRKTVEKRILLY</sequence>
<protein>
    <recommendedName>
        <fullName evidence="5">RING-type domain-containing protein</fullName>
    </recommendedName>
</protein>
<dbReference type="SUPFAM" id="SSF57850">
    <property type="entry name" value="RING/U-box"/>
    <property type="match status" value="1"/>
</dbReference>
<dbReference type="GO" id="GO:0016567">
    <property type="term" value="P:protein ubiquitination"/>
    <property type="evidence" value="ECO:0007669"/>
    <property type="project" value="TreeGrafter"/>
</dbReference>
<gene>
    <name evidence="6" type="ORF">EEDITHA_LOCUS18893</name>
</gene>
<evidence type="ECO:0000313" key="6">
    <source>
        <dbReference type="EMBL" id="CAH2104529.1"/>
    </source>
</evidence>